<dbReference type="eggNOG" id="COG2038">
    <property type="taxonomic scope" value="Bacteria"/>
</dbReference>
<dbReference type="RefSeq" id="WP_006237289.1">
    <property type="nucleotide sequence ID" value="NZ_JH636049.1"/>
</dbReference>
<dbReference type="PANTHER" id="PTHR43463">
    <property type="entry name" value="NICOTINATE-NUCLEOTIDE--DIMETHYLBENZIMIDAZOLE PHOSPHORIBOSYLTRANSFERASE"/>
    <property type="match status" value="1"/>
</dbReference>
<dbReference type="InterPro" id="IPR003200">
    <property type="entry name" value="Nict_dMeBzImd_PRibTrfase"/>
</dbReference>
<dbReference type="OrthoDB" id="9781491at2"/>
<dbReference type="STRING" id="882086.SacxiDRAFT_0910"/>
<sequence length="325" mass="33698">MPIEFAEVPHPGNTQRRTSLPRFGTLDTLGDWLAARQGRSRPTPPGRPRIVVFAADHGVAARGVSARPPEYTSTAVRELREGGTTLGMLAARSGAGVRVVDIAVDNEEHNEFKVRRGSGSIDTEDALTSEQAEKAVDVGKRIADAEVDEGADLLVPVELGAGSSTPAATLVAALTGTEPVAVVGRGSGIDDNTWMRKAAAVRDALRRARPVVTEPLELVRTAGGADLAALAGFLVQAAVRRTPVLLDGLSVCAAALLAEEFAPGARAWWTSAHRSTEPAHALALEHLDLEPLVDLGVAEGSGTGAAAVLPLVSMAAELSGSRDTG</sequence>
<keyword evidence="3" id="KW-1185">Reference proteome</keyword>
<dbReference type="SUPFAM" id="SSF52733">
    <property type="entry name" value="Nicotinate mononucleotide:5,6-dimethylbenzimidazole phosphoribosyltransferase (CobT)"/>
    <property type="match status" value="1"/>
</dbReference>
<reference evidence="2 3" key="1">
    <citation type="submission" date="2012-01" db="EMBL/GenBank/DDBJ databases">
        <title>Improved High-Quality Draft sequence of Saccharomonospora xinjiangensis XJ-54.</title>
        <authorList>
            <consortium name="US DOE Joint Genome Institute"/>
            <person name="Lucas S."/>
            <person name="Han J."/>
            <person name="Lapidus A."/>
            <person name="Cheng J.-F."/>
            <person name="Goodwin L."/>
            <person name="Pitluck S."/>
            <person name="Peters L."/>
            <person name="Mikhailova N."/>
            <person name="Teshima H."/>
            <person name="Detter J.C."/>
            <person name="Han C."/>
            <person name="Tapia R."/>
            <person name="Land M."/>
            <person name="Hauser L."/>
            <person name="Kyrpides N."/>
            <person name="Ivanova N."/>
            <person name="Pagani I."/>
            <person name="Brambilla E.-M."/>
            <person name="Klenk H.-P."/>
            <person name="Woyke T."/>
        </authorList>
    </citation>
    <scope>NUCLEOTIDE SEQUENCE [LARGE SCALE GENOMIC DNA]</scope>
    <source>
        <strain evidence="2 3">XJ-54</strain>
    </source>
</reference>
<dbReference type="GO" id="GO:0008939">
    <property type="term" value="F:nicotinate-nucleotide-dimethylbenzimidazole phosphoribosyltransferase activity"/>
    <property type="evidence" value="ECO:0007669"/>
    <property type="project" value="InterPro"/>
</dbReference>
<evidence type="ECO:0000256" key="1">
    <source>
        <dbReference type="SAM" id="MobiDB-lite"/>
    </source>
</evidence>
<dbReference type="AlphaFoldDB" id="I0UZ72"/>
<keyword evidence="2" id="KW-0808">Transferase</keyword>
<dbReference type="Pfam" id="PF02277">
    <property type="entry name" value="DBI_PRT"/>
    <property type="match status" value="1"/>
</dbReference>
<dbReference type="HOGENOM" id="CLU_002982_0_2_11"/>
<organism evidence="2 3">
    <name type="scientific">Saccharomonospora xinjiangensis XJ-54</name>
    <dbReference type="NCBI Taxonomy" id="882086"/>
    <lineage>
        <taxon>Bacteria</taxon>
        <taxon>Bacillati</taxon>
        <taxon>Actinomycetota</taxon>
        <taxon>Actinomycetes</taxon>
        <taxon>Pseudonocardiales</taxon>
        <taxon>Pseudonocardiaceae</taxon>
        <taxon>Saccharomonospora</taxon>
    </lineage>
</organism>
<dbReference type="PANTHER" id="PTHR43463:SF1">
    <property type="entry name" value="NICOTINATE-NUCLEOTIDE--DIMETHYLBENZIMIDAZOLE PHOSPHORIBOSYLTRANSFERASE"/>
    <property type="match status" value="1"/>
</dbReference>
<dbReference type="CDD" id="cd02439">
    <property type="entry name" value="DMB-PRT_CobT"/>
    <property type="match status" value="1"/>
</dbReference>
<name>I0UZ72_9PSEU</name>
<dbReference type="Proteomes" id="UP000004691">
    <property type="component" value="Unassembled WGS sequence"/>
</dbReference>
<feature type="region of interest" description="Disordered" evidence="1">
    <location>
        <begin position="1"/>
        <end position="22"/>
    </location>
</feature>
<dbReference type="Gene3D" id="3.40.50.10210">
    <property type="match status" value="1"/>
</dbReference>
<accession>I0UZ72</accession>
<gene>
    <name evidence="2" type="ORF">SacxiDRAFT_0910</name>
</gene>
<protein>
    <submittedName>
        <fullName evidence="2">NaMN:DMB phosphoribosyltransferase</fullName>
    </submittedName>
</protein>
<proteinExistence type="predicted"/>
<dbReference type="NCBIfam" id="NF000996">
    <property type="entry name" value="PRK00105.1"/>
    <property type="match status" value="1"/>
</dbReference>
<evidence type="ECO:0000313" key="3">
    <source>
        <dbReference type="Proteomes" id="UP000004691"/>
    </source>
</evidence>
<keyword evidence="2" id="KW-0328">Glycosyltransferase</keyword>
<dbReference type="EMBL" id="JH636049">
    <property type="protein sequence ID" value="EID53175.1"/>
    <property type="molecule type" value="Genomic_DNA"/>
</dbReference>
<dbReference type="InterPro" id="IPR036087">
    <property type="entry name" value="Nict_dMeBzImd_PRibTrfase_sf"/>
</dbReference>
<evidence type="ECO:0000313" key="2">
    <source>
        <dbReference type="EMBL" id="EID53175.1"/>
    </source>
</evidence>